<sequence>MSRPAAAQTTPALLQAVARSQASRVAAGFTEAGLTGLRPGHAQLLIPLLSGGRRVSELAEQLGVSRQAVAQVVTTLEKGSYVERVADPRDGRARVVRLTALGLVALRAMRATALAVEREWAARLGADGLGQLRDLLTTLLDTDTDTDTGAGAGTGAGSDTSA</sequence>
<dbReference type="AlphaFoldDB" id="A0A1S1PPZ3"/>
<evidence type="ECO:0000313" key="4">
    <source>
        <dbReference type="Proteomes" id="UP000179769"/>
    </source>
</evidence>
<dbReference type="Pfam" id="PF12802">
    <property type="entry name" value="MarR_2"/>
    <property type="match status" value="1"/>
</dbReference>
<protein>
    <submittedName>
        <fullName evidence="3">MarR family transcriptional regulator</fullName>
    </submittedName>
</protein>
<comment type="caution">
    <text evidence="3">The sequence shown here is derived from an EMBL/GenBank/DDBJ whole genome shotgun (WGS) entry which is preliminary data.</text>
</comment>
<dbReference type="InterPro" id="IPR000835">
    <property type="entry name" value="HTH_MarR-typ"/>
</dbReference>
<reference evidence="4" key="1">
    <citation type="submission" date="2016-07" db="EMBL/GenBank/DDBJ databases">
        <title>Frankia sp. NRRL B-16219 Genome sequencing.</title>
        <authorList>
            <person name="Ghodhbane-Gtari F."/>
            <person name="Swanson E."/>
            <person name="Gueddou A."/>
            <person name="Louati M."/>
            <person name="Nouioui I."/>
            <person name="Hezbri K."/>
            <person name="Abebe-Akele F."/>
            <person name="Simpson S."/>
            <person name="Morris K."/>
            <person name="Thomas K."/>
            <person name="Gtari M."/>
            <person name="Tisa L.S."/>
        </authorList>
    </citation>
    <scope>NUCLEOTIDE SEQUENCE [LARGE SCALE GENOMIC DNA]</scope>
    <source>
        <strain evidence="4">NRRL B-16219</strain>
    </source>
</reference>
<dbReference type="InterPro" id="IPR036390">
    <property type="entry name" value="WH_DNA-bd_sf"/>
</dbReference>
<dbReference type="PROSITE" id="PS50995">
    <property type="entry name" value="HTH_MARR_2"/>
    <property type="match status" value="1"/>
</dbReference>
<feature type="domain" description="HTH marR-type" evidence="2">
    <location>
        <begin position="6"/>
        <end position="141"/>
    </location>
</feature>
<dbReference type="RefSeq" id="WP_071065435.1">
    <property type="nucleotide sequence ID" value="NZ_MAXA01000233.1"/>
</dbReference>
<dbReference type="InterPro" id="IPR036388">
    <property type="entry name" value="WH-like_DNA-bd_sf"/>
</dbReference>
<evidence type="ECO:0000256" key="1">
    <source>
        <dbReference type="SAM" id="MobiDB-lite"/>
    </source>
</evidence>
<evidence type="ECO:0000313" key="3">
    <source>
        <dbReference type="EMBL" id="OHV24898.1"/>
    </source>
</evidence>
<proteinExistence type="predicted"/>
<dbReference type="SMART" id="SM00347">
    <property type="entry name" value="HTH_MARR"/>
    <property type="match status" value="1"/>
</dbReference>
<organism evidence="3 4">
    <name type="scientific">Parafrankia soli</name>
    <dbReference type="NCBI Taxonomy" id="2599596"/>
    <lineage>
        <taxon>Bacteria</taxon>
        <taxon>Bacillati</taxon>
        <taxon>Actinomycetota</taxon>
        <taxon>Actinomycetes</taxon>
        <taxon>Frankiales</taxon>
        <taxon>Frankiaceae</taxon>
        <taxon>Parafrankia</taxon>
    </lineage>
</organism>
<dbReference type="InterPro" id="IPR039422">
    <property type="entry name" value="MarR/SlyA-like"/>
</dbReference>
<dbReference type="Gene3D" id="1.10.10.10">
    <property type="entry name" value="Winged helix-like DNA-binding domain superfamily/Winged helix DNA-binding domain"/>
    <property type="match status" value="1"/>
</dbReference>
<keyword evidence="4" id="KW-1185">Reference proteome</keyword>
<dbReference type="EMBL" id="MAXA01000233">
    <property type="protein sequence ID" value="OHV24898.1"/>
    <property type="molecule type" value="Genomic_DNA"/>
</dbReference>
<dbReference type="PANTHER" id="PTHR33164:SF99">
    <property type="entry name" value="MARR FAMILY REGULATORY PROTEIN"/>
    <property type="match status" value="1"/>
</dbReference>
<dbReference type="GO" id="GO:0006950">
    <property type="term" value="P:response to stress"/>
    <property type="evidence" value="ECO:0007669"/>
    <property type="project" value="TreeGrafter"/>
</dbReference>
<gene>
    <name evidence="3" type="ORF">BBK14_22930</name>
</gene>
<dbReference type="Proteomes" id="UP000179769">
    <property type="component" value="Unassembled WGS sequence"/>
</dbReference>
<dbReference type="PANTHER" id="PTHR33164">
    <property type="entry name" value="TRANSCRIPTIONAL REGULATOR, MARR FAMILY"/>
    <property type="match status" value="1"/>
</dbReference>
<dbReference type="GO" id="GO:0003700">
    <property type="term" value="F:DNA-binding transcription factor activity"/>
    <property type="evidence" value="ECO:0007669"/>
    <property type="project" value="InterPro"/>
</dbReference>
<dbReference type="SUPFAM" id="SSF46785">
    <property type="entry name" value="Winged helix' DNA-binding domain"/>
    <property type="match status" value="1"/>
</dbReference>
<name>A0A1S1PPZ3_9ACTN</name>
<evidence type="ECO:0000259" key="2">
    <source>
        <dbReference type="PROSITE" id="PS50995"/>
    </source>
</evidence>
<accession>A0A1S1PPZ3</accession>
<dbReference type="CDD" id="cd00090">
    <property type="entry name" value="HTH_ARSR"/>
    <property type="match status" value="1"/>
</dbReference>
<feature type="region of interest" description="Disordered" evidence="1">
    <location>
        <begin position="143"/>
        <end position="162"/>
    </location>
</feature>
<dbReference type="InterPro" id="IPR011991">
    <property type="entry name" value="ArsR-like_HTH"/>
</dbReference>